<keyword evidence="1" id="KW-0812">Transmembrane</keyword>
<protein>
    <submittedName>
        <fullName evidence="2">Uncharacterized protein</fullName>
    </submittedName>
</protein>
<proteinExistence type="predicted"/>
<organism evidence="2 3">
    <name type="scientific">Nonomuraea angiospora</name>
    <dbReference type="NCBI Taxonomy" id="46172"/>
    <lineage>
        <taxon>Bacteria</taxon>
        <taxon>Bacillati</taxon>
        <taxon>Actinomycetota</taxon>
        <taxon>Actinomycetes</taxon>
        <taxon>Streptosporangiales</taxon>
        <taxon>Streptosporangiaceae</taxon>
        <taxon>Nonomuraea</taxon>
    </lineage>
</organism>
<feature type="transmembrane region" description="Helical" evidence="1">
    <location>
        <begin position="77"/>
        <end position="97"/>
    </location>
</feature>
<accession>A0ABR9LW28</accession>
<evidence type="ECO:0000256" key="1">
    <source>
        <dbReference type="SAM" id="Phobius"/>
    </source>
</evidence>
<name>A0ABR9LW28_9ACTN</name>
<keyword evidence="3" id="KW-1185">Reference proteome</keyword>
<reference evidence="2 3" key="1">
    <citation type="submission" date="2020-10" db="EMBL/GenBank/DDBJ databases">
        <title>Sequencing the genomes of 1000 actinobacteria strains.</title>
        <authorList>
            <person name="Klenk H.-P."/>
        </authorList>
    </citation>
    <scope>NUCLEOTIDE SEQUENCE [LARGE SCALE GENOMIC DNA]</scope>
    <source>
        <strain evidence="2 3">DSM 43173</strain>
    </source>
</reference>
<keyword evidence="1" id="KW-0472">Membrane</keyword>
<dbReference type="Proteomes" id="UP000633509">
    <property type="component" value="Unassembled WGS sequence"/>
</dbReference>
<keyword evidence="1" id="KW-1133">Transmembrane helix</keyword>
<comment type="caution">
    <text evidence="2">The sequence shown here is derived from an EMBL/GenBank/DDBJ whole genome shotgun (WGS) entry which is preliminary data.</text>
</comment>
<gene>
    <name evidence="2" type="ORF">H4W80_002534</name>
</gene>
<dbReference type="RefSeq" id="WP_192785234.1">
    <property type="nucleotide sequence ID" value="NZ_JADBEK010000001.1"/>
</dbReference>
<sequence>MARRSLLPGLPWLLPLLIAFGVAGMHTLGHLASHHGGAVAQGSHVHASPVGSFGTDRSEAAICSRDAAGFDPSDVCLAVLTSVIALLLAVAWAAALCRHAGMGGWGSPARTAARAPPRRLAPGPAVLSVMRI</sequence>
<evidence type="ECO:0000313" key="2">
    <source>
        <dbReference type="EMBL" id="MBE1584276.1"/>
    </source>
</evidence>
<evidence type="ECO:0000313" key="3">
    <source>
        <dbReference type="Proteomes" id="UP000633509"/>
    </source>
</evidence>
<dbReference type="EMBL" id="JADBEK010000001">
    <property type="protein sequence ID" value="MBE1584276.1"/>
    <property type="molecule type" value="Genomic_DNA"/>
</dbReference>